<gene>
    <name evidence="3" type="ORF">DdX_18230</name>
</gene>
<dbReference type="Gene3D" id="1.10.10.10">
    <property type="entry name" value="Winged helix-like DNA-binding domain superfamily/Winged helix DNA-binding domain"/>
    <property type="match status" value="1"/>
</dbReference>
<dbReference type="InterPro" id="IPR025898">
    <property type="entry name" value="Tc3_transposase_DNA-bd_dom"/>
</dbReference>
<dbReference type="GO" id="GO:0005634">
    <property type="term" value="C:nucleus"/>
    <property type="evidence" value="ECO:0007669"/>
    <property type="project" value="UniProtKB-SubCell"/>
</dbReference>
<evidence type="ECO:0000256" key="1">
    <source>
        <dbReference type="ARBA" id="ARBA00004123"/>
    </source>
</evidence>
<accession>A0AAD4ML57</accession>
<comment type="subcellular location">
    <subcellularLocation>
        <location evidence="1">Nucleus</location>
    </subcellularLocation>
</comment>
<name>A0AAD4ML57_9BILA</name>
<comment type="caution">
    <text evidence="3">The sequence shown here is derived from an EMBL/GenBank/DDBJ whole genome shotgun (WGS) entry which is preliminary data.</text>
</comment>
<dbReference type="EMBL" id="JAKKPZ010000245">
    <property type="protein sequence ID" value="KAI1697893.1"/>
    <property type="molecule type" value="Genomic_DNA"/>
</dbReference>
<evidence type="ECO:0000259" key="2">
    <source>
        <dbReference type="Pfam" id="PF11427"/>
    </source>
</evidence>
<reference evidence="3" key="1">
    <citation type="submission" date="2022-01" db="EMBL/GenBank/DDBJ databases">
        <title>Genome Sequence Resource for Two Populations of Ditylenchus destructor, the Migratory Endoparasitic Phytonematode.</title>
        <authorList>
            <person name="Zhang H."/>
            <person name="Lin R."/>
            <person name="Xie B."/>
        </authorList>
    </citation>
    <scope>NUCLEOTIDE SEQUENCE</scope>
    <source>
        <strain evidence="3">BazhouSP</strain>
    </source>
</reference>
<dbReference type="Proteomes" id="UP001201812">
    <property type="component" value="Unassembled WGS sequence"/>
</dbReference>
<dbReference type="InterPro" id="IPR009057">
    <property type="entry name" value="Homeodomain-like_sf"/>
</dbReference>
<dbReference type="InterPro" id="IPR036388">
    <property type="entry name" value="WH-like_DNA-bd_sf"/>
</dbReference>
<dbReference type="AlphaFoldDB" id="A0AAD4ML57"/>
<evidence type="ECO:0000313" key="4">
    <source>
        <dbReference type="Proteomes" id="UP001201812"/>
    </source>
</evidence>
<dbReference type="Gene3D" id="1.10.10.60">
    <property type="entry name" value="Homeodomain-like"/>
    <property type="match status" value="1"/>
</dbReference>
<protein>
    <submittedName>
        <fullName evidence="3">Tc3 transposase domain-containing protein</fullName>
    </submittedName>
</protein>
<dbReference type="GO" id="GO:0003677">
    <property type="term" value="F:DNA binding"/>
    <property type="evidence" value="ECO:0007669"/>
    <property type="project" value="InterPro"/>
</dbReference>
<organism evidence="3 4">
    <name type="scientific">Ditylenchus destructor</name>
    <dbReference type="NCBI Taxonomy" id="166010"/>
    <lineage>
        <taxon>Eukaryota</taxon>
        <taxon>Metazoa</taxon>
        <taxon>Ecdysozoa</taxon>
        <taxon>Nematoda</taxon>
        <taxon>Chromadorea</taxon>
        <taxon>Rhabditida</taxon>
        <taxon>Tylenchina</taxon>
        <taxon>Tylenchomorpha</taxon>
        <taxon>Sphaerularioidea</taxon>
        <taxon>Anguinidae</taxon>
        <taxon>Anguininae</taxon>
        <taxon>Ditylenchus</taxon>
    </lineage>
</organism>
<dbReference type="Pfam" id="PF11427">
    <property type="entry name" value="HTH_Tnp_Tc3_1"/>
    <property type="match status" value="1"/>
</dbReference>
<sequence>MPRGTQLSNLEKGQIQAFKTGGHSNRWIAKQINRSLDVVNRFVRDMAGYGKNNGGGRPAKLSPRAKRQIQAAAAQATIGSRRIRTELELNASHQTVWRAIQDSPNLLRQKMKKCPRLTDEHKVARVQWAEQRIEDRTDWHTFVRISRHVYKTYQGVIH</sequence>
<proteinExistence type="predicted"/>
<feature type="domain" description="Tc3 transposase DNA binding" evidence="2">
    <location>
        <begin position="3"/>
        <end position="50"/>
    </location>
</feature>
<dbReference type="SUPFAM" id="SSF46689">
    <property type="entry name" value="Homeodomain-like"/>
    <property type="match status" value="1"/>
</dbReference>
<keyword evidence="4" id="KW-1185">Reference proteome</keyword>
<evidence type="ECO:0000313" key="3">
    <source>
        <dbReference type="EMBL" id="KAI1697893.1"/>
    </source>
</evidence>